<reference evidence="2" key="1">
    <citation type="submission" date="2020-05" db="EMBL/GenBank/DDBJ databases">
        <authorList>
            <person name="Chiriac C."/>
            <person name="Salcher M."/>
            <person name="Ghai R."/>
            <person name="Kavagutti S V."/>
        </authorList>
    </citation>
    <scope>NUCLEOTIDE SEQUENCE</scope>
</reference>
<dbReference type="InterPro" id="IPR016181">
    <property type="entry name" value="Acyl_CoA_acyltransferase"/>
</dbReference>
<protein>
    <submittedName>
        <fullName evidence="2">Unannotated protein</fullName>
    </submittedName>
</protein>
<gene>
    <name evidence="2" type="ORF">UFOPK3662_02250</name>
</gene>
<dbReference type="PROSITE" id="PS51186">
    <property type="entry name" value="GNAT"/>
    <property type="match status" value="1"/>
</dbReference>
<dbReference type="EMBL" id="CAFBMW010000018">
    <property type="protein sequence ID" value="CAB4946332.1"/>
    <property type="molecule type" value="Genomic_DNA"/>
</dbReference>
<sequence>MLALLRSFEDLRVELLAEDEDGVHGYVALSRAWLDARERLVDVLVLSPLGVRPERQGTGIGTALLAAAVEAAAEDGAPLVFLEGSPDFYAARGWDSASEHHLDRPSLRIPDPACRVVLLPGHEPWMTGRLVYPDVWWRRDLVGLRDPDLAAVESATQPD</sequence>
<dbReference type="Gene3D" id="3.40.630.30">
    <property type="match status" value="1"/>
</dbReference>
<name>A0A6J7JWB4_9ZZZZ</name>
<feature type="domain" description="N-acetyltransferase" evidence="1">
    <location>
        <begin position="1"/>
        <end position="112"/>
    </location>
</feature>
<dbReference type="CDD" id="cd04301">
    <property type="entry name" value="NAT_SF"/>
    <property type="match status" value="1"/>
</dbReference>
<evidence type="ECO:0000259" key="1">
    <source>
        <dbReference type="PROSITE" id="PS51186"/>
    </source>
</evidence>
<dbReference type="SUPFAM" id="SSF55729">
    <property type="entry name" value="Acyl-CoA N-acyltransferases (Nat)"/>
    <property type="match status" value="1"/>
</dbReference>
<dbReference type="InterPro" id="IPR000182">
    <property type="entry name" value="GNAT_dom"/>
</dbReference>
<dbReference type="GO" id="GO:0016747">
    <property type="term" value="F:acyltransferase activity, transferring groups other than amino-acyl groups"/>
    <property type="evidence" value="ECO:0007669"/>
    <property type="project" value="InterPro"/>
</dbReference>
<evidence type="ECO:0000313" key="2">
    <source>
        <dbReference type="EMBL" id="CAB4946332.1"/>
    </source>
</evidence>
<dbReference type="Pfam" id="PF13508">
    <property type="entry name" value="Acetyltransf_7"/>
    <property type="match status" value="1"/>
</dbReference>
<proteinExistence type="predicted"/>
<dbReference type="AlphaFoldDB" id="A0A6J7JWB4"/>
<accession>A0A6J7JWB4</accession>
<organism evidence="2">
    <name type="scientific">freshwater metagenome</name>
    <dbReference type="NCBI Taxonomy" id="449393"/>
    <lineage>
        <taxon>unclassified sequences</taxon>
        <taxon>metagenomes</taxon>
        <taxon>ecological metagenomes</taxon>
    </lineage>
</organism>